<accession>A0A7S3YLI1</accession>
<dbReference type="PROSITE" id="PS50011">
    <property type="entry name" value="PROTEIN_KINASE_DOM"/>
    <property type="match status" value="1"/>
</dbReference>
<name>A0A7S3YLI1_9EUKA</name>
<reference evidence="2" key="1">
    <citation type="submission" date="2021-01" db="EMBL/GenBank/DDBJ databases">
        <authorList>
            <person name="Corre E."/>
            <person name="Pelletier E."/>
            <person name="Niang G."/>
            <person name="Scheremetjew M."/>
            <person name="Finn R."/>
            <person name="Kale V."/>
            <person name="Holt S."/>
            <person name="Cochrane G."/>
            <person name="Meng A."/>
            <person name="Brown T."/>
            <person name="Cohen L."/>
        </authorList>
    </citation>
    <scope>NUCLEOTIDE SEQUENCE</scope>
    <source>
        <strain evidence="2">CCCM811</strain>
    </source>
</reference>
<proteinExistence type="predicted"/>
<dbReference type="InterPro" id="IPR008271">
    <property type="entry name" value="Ser/Thr_kinase_AS"/>
</dbReference>
<dbReference type="InterPro" id="IPR051681">
    <property type="entry name" value="Ser/Thr_Kinases-Pseudokinases"/>
</dbReference>
<dbReference type="InterPro" id="IPR011009">
    <property type="entry name" value="Kinase-like_dom_sf"/>
</dbReference>
<dbReference type="PANTHER" id="PTHR44329:SF140">
    <property type="entry name" value="INACTIVE PROTEIN TYROSINE KINASE PTKL"/>
    <property type="match status" value="1"/>
</dbReference>
<evidence type="ECO:0000259" key="1">
    <source>
        <dbReference type="PROSITE" id="PS50011"/>
    </source>
</evidence>
<dbReference type="GO" id="GO:0004674">
    <property type="term" value="F:protein serine/threonine kinase activity"/>
    <property type="evidence" value="ECO:0007669"/>
    <property type="project" value="TreeGrafter"/>
</dbReference>
<protein>
    <recommendedName>
        <fullName evidence="1">Protein kinase domain-containing protein</fullName>
    </recommendedName>
</protein>
<dbReference type="GO" id="GO:0005524">
    <property type="term" value="F:ATP binding"/>
    <property type="evidence" value="ECO:0007669"/>
    <property type="project" value="InterPro"/>
</dbReference>
<dbReference type="AlphaFoldDB" id="A0A7S3YLI1"/>
<gene>
    <name evidence="2" type="ORF">LGLO00237_LOCUS7430</name>
</gene>
<dbReference type="Pfam" id="PF00069">
    <property type="entry name" value="Pkinase"/>
    <property type="match status" value="1"/>
</dbReference>
<dbReference type="InterPro" id="IPR000719">
    <property type="entry name" value="Prot_kinase_dom"/>
</dbReference>
<dbReference type="PROSITE" id="PS00108">
    <property type="entry name" value="PROTEIN_KINASE_ST"/>
    <property type="match status" value="1"/>
</dbReference>
<dbReference type="EMBL" id="HBIV01009829">
    <property type="protein sequence ID" value="CAE0655335.1"/>
    <property type="molecule type" value="Transcribed_RNA"/>
</dbReference>
<dbReference type="SUPFAM" id="SSF56112">
    <property type="entry name" value="Protein kinase-like (PK-like)"/>
    <property type="match status" value="1"/>
</dbReference>
<dbReference type="SMART" id="SM00220">
    <property type="entry name" value="S_TKc"/>
    <property type="match status" value="1"/>
</dbReference>
<evidence type="ECO:0000313" key="2">
    <source>
        <dbReference type="EMBL" id="CAE0655335.1"/>
    </source>
</evidence>
<feature type="domain" description="Protein kinase" evidence="1">
    <location>
        <begin position="1"/>
        <end position="123"/>
    </location>
</feature>
<dbReference type="Gene3D" id="1.10.510.10">
    <property type="entry name" value="Transferase(Phosphotransferase) domain 1"/>
    <property type="match status" value="1"/>
</dbReference>
<sequence length="123" mass="13915">MLIMEFMPGGDLQELLDRTEGRIPLKRCYQIAIDIGKALCFLHACKPPILHRDLKPPNILFDDNGVAKMADFGLSKIVASSRQAYRMTEKTGTIRYMAPEVLLGKEYSCCVDVYSYGMILSYM</sequence>
<organism evidence="2">
    <name type="scientific">Lotharella globosa</name>
    <dbReference type="NCBI Taxonomy" id="91324"/>
    <lineage>
        <taxon>Eukaryota</taxon>
        <taxon>Sar</taxon>
        <taxon>Rhizaria</taxon>
        <taxon>Cercozoa</taxon>
        <taxon>Chlorarachniophyceae</taxon>
        <taxon>Lotharella</taxon>
    </lineage>
</organism>
<dbReference type="PANTHER" id="PTHR44329">
    <property type="entry name" value="SERINE/THREONINE-PROTEIN KINASE TNNI3K-RELATED"/>
    <property type="match status" value="1"/>
</dbReference>